<dbReference type="Proteomes" id="UP000317691">
    <property type="component" value="Unassembled WGS sequence"/>
</dbReference>
<dbReference type="Gene3D" id="1.20.1270.70">
    <property type="entry name" value="Designed single chain three-helix bundle"/>
    <property type="match status" value="1"/>
</dbReference>
<dbReference type="HAMAP" id="MF_02066">
    <property type="entry name" value="CpoB"/>
    <property type="match status" value="1"/>
</dbReference>
<sequence>MIRKPTLIPAAAALWIAGALAAAGCAPGGYYNSSRSALDSLLTSQAELMKRVGTLEKKVDATREGLQATRANNEAKMAEISQRLDVLGGQLEESGAKFTRLAQKVDTVKQRLGSADSVRAARGATFDSTGTPDAEAMYQAAYSDVAAGRYNLARESFQTYLRYFSDTEVADNAQYWIGECSYATGDFAGAIPEFQKVVQNYPKADKVPSALLKIGLSYSRLKNADEANKYYRMLIQKYPKSSEAAAARERLPGPETGGRRSKTARSG</sequence>
<dbReference type="PROSITE" id="PS51257">
    <property type="entry name" value="PROKAR_LIPOPROTEIN"/>
    <property type="match status" value="1"/>
</dbReference>
<evidence type="ECO:0000256" key="1">
    <source>
        <dbReference type="PROSITE-ProRule" id="PRU00339"/>
    </source>
</evidence>
<organism evidence="4 5">
    <name type="scientific">Eiseniibacteriota bacterium</name>
    <dbReference type="NCBI Taxonomy" id="2212470"/>
    <lineage>
        <taxon>Bacteria</taxon>
        <taxon>Candidatus Eiseniibacteriota</taxon>
    </lineage>
</organism>
<dbReference type="AlphaFoldDB" id="A0A538TIH7"/>
<keyword evidence="3" id="KW-0732">Signal</keyword>
<comment type="caution">
    <text evidence="4">The sequence shown here is derived from an EMBL/GenBank/DDBJ whole genome shotgun (WGS) entry which is preliminary data.</text>
</comment>
<dbReference type="Pfam" id="PF13174">
    <property type="entry name" value="TPR_6"/>
    <property type="match status" value="1"/>
</dbReference>
<feature type="chain" id="PRO_5022046057" evidence="3">
    <location>
        <begin position="22"/>
        <end position="267"/>
    </location>
</feature>
<gene>
    <name evidence="4" type="primary">ybgF</name>
    <name evidence="4" type="ORF">E6K79_10060</name>
</gene>
<dbReference type="InterPro" id="IPR019734">
    <property type="entry name" value="TPR_rpt"/>
</dbReference>
<evidence type="ECO:0000256" key="3">
    <source>
        <dbReference type="SAM" id="SignalP"/>
    </source>
</evidence>
<dbReference type="NCBIfam" id="TIGR02795">
    <property type="entry name" value="tol_pal_ybgF"/>
    <property type="match status" value="1"/>
</dbReference>
<proteinExistence type="inferred from homology"/>
<feature type="repeat" description="TPR" evidence="1">
    <location>
        <begin position="208"/>
        <end position="241"/>
    </location>
</feature>
<evidence type="ECO:0000256" key="2">
    <source>
        <dbReference type="SAM" id="MobiDB-lite"/>
    </source>
</evidence>
<evidence type="ECO:0000313" key="4">
    <source>
        <dbReference type="EMBL" id="TMQ63413.1"/>
    </source>
</evidence>
<protein>
    <submittedName>
        <fullName evidence="4">Tol-pal system protein YbgF</fullName>
    </submittedName>
</protein>
<dbReference type="InterPro" id="IPR034706">
    <property type="entry name" value="CpoB"/>
</dbReference>
<name>A0A538TIH7_UNCEI</name>
<reference evidence="4 5" key="1">
    <citation type="journal article" date="2019" name="Nat. Microbiol.">
        <title>Mediterranean grassland soil C-N compound turnover is dependent on rainfall and depth, and is mediated by genomically divergent microorganisms.</title>
        <authorList>
            <person name="Diamond S."/>
            <person name="Andeer P.F."/>
            <person name="Li Z."/>
            <person name="Crits-Christoph A."/>
            <person name="Burstein D."/>
            <person name="Anantharaman K."/>
            <person name="Lane K.R."/>
            <person name="Thomas B.C."/>
            <person name="Pan C."/>
            <person name="Northen T.R."/>
            <person name="Banfield J.F."/>
        </authorList>
    </citation>
    <scope>NUCLEOTIDE SEQUENCE [LARGE SCALE GENOMIC DNA]</scope>
    <source>
        <strain evidence="4">WS_9</strain>
    </source>
</reference>
<dbReference type="Gene3D" id="1.25.40.10">
    <property type="entry name" value="Tetratricopeptide repeat domain"/>
    <property type="match status" value="1"/>
</dbReference>
<accession>A0A538TIH7</accession>
<dbReference type="Pfam" id="PF13432">
    <property type="entry name" value="TPR_16"/>
    <property type="match status" value="1"/>
</dbReference>
<evidence type="ECO:0000313" key="5">
    <source>
        <dbReference type="Proteomes" id="UP000317691"/>
    </source>
</evidence>
<dbReference type="EMBL" id="VBOZ01000031">
    <property type="protein sequence ID" value="TMQ63413.1"/>
    <property type="molecule type" value="Genomic_DNA"/>
</dbReference>
<dbReference type="InterPro" id="IPR014162">
    <property type="entry name" value="CpoB_C"/>
</dbReference>
<feature type="signal peptide" evidence="3">
    <location>
        <begin position="1"/>
        <end position="21"/>
    </location>
</feature>
<dbReference type="SUPFAM" id="SSF48452">
    <property type="entry name" value="TPR-like"/>
    <property type="match status" value="1"/>
</dbReference>
<dbReference type="GO" id="GO:0051301">
    <property type="term" value="P:cell division"/>
    <property type="evidence" value="ECO:0007669"/>
    <property type="project" value="InterPro"/>
</dbReference>
<keyword evidence="1" id="KW-0802">TPR repeat</keyword>
<dbReference type="InterPro" id="IPR011990">
    <property type="entry name" value="TPR-like_helical_dom_sf"/>
</dbReference>
<dbReference type="PROSITE" id="PS50005">
    <property type="entry name" value="TPR"/>
    <property type="match status" value="1"/>
</dbReference>
<feature type="region of interest" description="Disordered" evidence="2">
    <location>
        <begin position="240"/>
        <end position="267"/>
    </location>
</feature>